<dbReference type="Proteomes" id="UP001158576">
    <property type="component" value="Chromosome PAR"/>
</dbReference>
<evidence type="ECO:0000256" key="1">
    <source>
        <dbReference type="SAM" id="MobiDB-lite"/>
    </source>
</evidence>
<dbReference type="SUPFAM" id="SSF57850">
    <property type="entry name" value="RING/U-box"/>
    <property type="match status" value="1"/>
</dbReference>
<reference evidence="2 3" key="1">
    <citation type="submission" date="2021-04" db="EMBL/GenBank/DDBJ databases">
        <authorList>
            <person name="Bliznina A."/>
        </authorList>
    </citation>
    <scope>NUCLEOTIDE SEQUENCE [LARGE SCALE GENOMIC DNA]</scope>
</reference>
<dbReference type="InterPro" id="IPR013083">
    <property type="entry name" value="Znf_RING/FYVE/PHD"/>
</dbReference>
<proteinExistence type="predicted"/>
<feature type="region of interest" description="Disordered" evidence="1">
    <location>
        <begin position="167"/>
        <end position="289"/>
    </location>
</feature>
<evidence type="ECO:0000313" key="2">
    <source>
        <dbReference type="EMBL" id="CAG5084707.1"/>
    </source>
</evidence>
<feature type="compositionally biased region" description="Basic residues" evidence="1">
    <location>
        <begin position="172"/>
        <end position="195"/>
    </location>
</feature>
<name>A0ABN7RXM4_OIKDI</name>
<feature type="compositionally biased region" description="Basic and acidic residues" evidence="1">
    <location>
        <begin position="263"/>
        <end position="274"/>
    </location>
</feature>
<gene>
    <name evidence="2" type="ORF">OKIOD_LOCUS2274</name>
</gene>
<keyword evidence="3" id="KW-1185">Reference proteome</keyword>
<accession>A0ABN7RXM4</accession>
<protein>
    <submittedName>
        <fullName evidence="2">Oidioi.mRNA.OKI2018_I69.PAR.g10716.t1.cds</fullName>
    </submittedName>
</protein>
<evidence type="ECO:0000313" key="3">
    <source>
        <dbReference type="Proteomes" id="UP001158576"/>
    </source>
</evidence>
<dbReference type="Gene3D" id="3.30.40.10">
    <property type="entry name" value="Zinc/RING finger domain, C3HC4 (zinc finger)"/>
    <property type="match status" value="1"/>
</dbReference>
<sequence>MKNIEAAIRLEFIRLHMDLVDVRIFTDRFSMKMMNVKPLERGSLKLINYLKVTKDFEDIDGLLEKRPENSEVFFLTESRLAHKFLLIPVASDDGRASEIQYNEVTDFESPGSLLFSTVLTERNENSEINTSTGNHMMFTSMPDALSRRRYFEEIPDRVEIPDWIEEEDRKSREKKQHSQTKPKRSKKKQTTKNKSRSNNPVSYEEINSRNTPAKSEDKNTSLAELGLDDVDGSDWLTVGDSKQAKSERSSRKVRKSPNPGELTEEKLSSVSKEEDASEILSSEEPVQDDCVLEEEPENDEIRTNAEQETDAALKKENSALKERLESLLMCQICYEAYDEANHAKYSHACGHGCCWTCMKKEFARQREAKKKKFYCHCGFEIHEKKIIRMFI</sequence>
<dbReference type="EMBL" id="OU015568">
    <property type="protein sequence ID" value="CAG5084707.1"/>
    <property type="molecule type" value="Genomic_DNA"/>
</dbReference>
<organism evidence="2 3">
    <name type="scientific">Oikopleura dioica</name>
    <name type="common">Tunicate</name>
    <dbReference type="NCBI Taxonomy" id="34765"/>
    <lineage>
        <taxon>Eukaryota</taxon>
        <taxon>Metazoa</taxon>
        <taxon>Chordata</taxon>
        <taxon>Tunicata</taxon>
        <taxon>Appendicularia</taxon>
        <taxon>Copelata</taxon>
        <taxon>Oikopleuridae</taxon>
        <taxon>Oikopleura</taxon>
    </lineage>
</organism>